<dbReference type="InterPro" id="IPR001647">
    <property type="entry name" value="HTH_TetR"/>
</dbReference>
<keyword evidence="1 2" id="KW-0238">DNA-binding</keyword>
<protein>
    <submittedName>
        <fullName evidence="4">TetR family transcriptional regulator</fullName>
    </submittedName>
</protein>
<organism evidence="4 5">
    <name type="scientific">Quadrisphaera granulorum</name>
    <dbReference type="NCBI Taxonomy" id="317664"/>
    <lineage>
        <taxon>Bacteria</taxon>
        <taxon>Bacillati</taxon>
        <taxon>Actinomycetota</taxon>
        <taxon>Actinomycetes</taxon>
        <taxon>Kineosporiales</taxon>
        <taxon>Kineosporiaceae</taxon>
        <taxon>Quadrisphaera</taxon>
    </lineage>
</organism>
<proteinExistence type="predicted"/>
<name>A0A315ZPU3_9ACTN</name>
<evidence type="ECO:0000256" key="2">
    <source>
        <dbReference type="PROSITE-ProRule" id="PRU00335"/>
    </source>
</evidence>
<gene>
    <name evidence="4" type="ORF">BXY45_14412</name>
</gene>
<evidence type="ECO:0000256" key="1">
    <source>
        <dbReference type="ARBA" id="ARBA00023125"/>
    </source>
</evidence>
<keyword evidence="5" id="KW-1185">Reference proteome</keyword>
<dbReference type="EMBL" id="QGDQ01000044">
    <property type="protein sequence ID" value="PWJ46908.1"/>
    <property type="molecule type" value="Genomic_DNA"/>
</dbReference>
<dbReference type="GO" id="GO:0003677">
    <property type="term" value="F:DNA binding"/>
    <property type="evidence" value="ECO:0007669"/>
    <property type="project" value="UniProtKB-UniRule"/>
</dbReference>
<dbReference type="Pfam" id="PF00440">
    <property type="entry name" value="TetR_N"/>
    <property type="match status" value="1"/>
</dbReference>
<dbReference type="AlphaFoldDB" id="A0A315ZPU3"/>
<dbReference type="SUPFAM" id="SSF46689">
    <property type="entry name" value="Homeodomain-like"/>
    <property type="match status" value="1"/>
</dbReference>
<comment type="caution">
    <text evidence="4">The sequence shown here is derived from an EMBL/GenBank/DDBJ whole genome shotgun (WGS) entry which is preliminary data.</text>
</comment>
<dbReference type="PROSITE" id="PS50977">
    <property type="entry name" value="HTH_TETR_2"/>
    <property type="match status" value="1"/>
</dbReference>
<evidence type="ECO:0000313" key="4">
    <source>
        <dbReference type="EMBL" id="PWJ46908.1"/>
    </source>
</evidence>
<dbReference type="InterPro" id="IPR009057">
    <property type="entry name" value="Homeodomain-like_sf"/>
</dbReference>
<sequence length="213" mass="22130">MNAARRAVLADAAIALLVEAGVHGVTHRAVDKATGLPAGTASNYFPSREALLVAVVDRVVDLHLAQMSPSASSAAGSDEADHLVRQPGKVLDGPAAQRLMTELLAASLLQAATDHRQRYLAIFELQLEALRRPAVREALGRLQVRSTAATSAHYEALGLPVPPDRIPTVLQMYGGVLFTLVSGPVGAMTVESVTPLAAGIARAALTDGGVLHG</sequence>
<dbReference type="Proteomes" id="UP000245469">
    <property type="component" value="Unassembled WGS sequence"/>
</dbReference>
<feature type="domain" description="HTH tetR-type" evidence="3">
    <location>
        <begin position="3"/>
        <end position="63"/>
    </location>
</feature>
<feature type="DNA-binding region" description="H-T-H motif" evidence="2">
    <location>
        <begin position="26"/>
        <end position="45"/>
    </location>
</feature>
<evidence type="ECO:0000259" key="3">
    <source>
        <dbReference type="PROSITE" id="PS50977"/>
    </source>
</evidence>
<evidence type="ECO:0000313" key="5">
    <source>
        <dbReference type="Proteomes" id="UP000245469"/>
    </source>
</evidence>
<accession>A0A315ZPU3</accession>
<reference evidence="4 5" key="1">
    <citation type="submission" date="2018-03" db="EMBL/GenBank/DDBJ databases">
        <title>Genomic Encyclopedia of Archaeal and Bacterial Type Strains, Phase II (KMG-II): from individual species to whole genera.</title>
        <authorList>
            <person name="Goeker M."/>
        </authorList>
    </citation>
    <scope>NUCLEOTIDE SEQUENCE [LARGE SCALE GENOMIC DNA]</scope>
    <source>
        <strain evidence="4 5">DSM 44889</strain>
    </source>
</reference>
<dbReference type="InterPro" id="IPR041583">
    <property type="entry name" value="TetR_C_31"/>
</dbReference>
<dbReference type="Gene3D" id="1.10.357.10">
    <property type="entry name" value="Tetracycline Repressor, domain 2"/>
    <property type="match status" value="1"/>
</dbReference>
<dbReference type="Pfam" id="PF17940">
    <property type="entry name" value="TetR_C_31"/>
    <property type="match status" value="1"/>
</dbReference>